<sequence>MEKTPTKFGIICATSVTAGFAPAVPNSRTFFSFLCSSSRRAQGINSGCRRRRRSKGQTGIHLSRGCGGDAAKALCCFSLLAAEMQNNVCWLIVHDVSMS</sequence>
<protein>
    <submittedName>
        <fullName evidence="2">Secreted protein</fullName>
    </submittedName>
</protein>
<accession>A0A1I7Z0L6</accession>
<evidence type="ECO:0000313" key="1">
    <source>
        <dbReference type="Proteomes" id="UP000095287"/>
    </source>
</evidence>
<organism evidence="1 2">
    <name type="scientific">Steinernema glaseri</name>
    <dbReference type="NCBI Taxonomy" id="37863"/>
    <lineage>
        <taxon>Eukaryota</taxon>
        <taxon>Metazoa</taxon>
        <taxon>Ecdysozoa</taxon>
        <taxon>Nematoda</taxon>
        <taxon>Chromadorea</taxon>
        <taxon>Rhabditida</taxon>
        <taxon>Tylenchina</taxon>
        <taxon>Panagrolaimomorpha</taxon>
        <taxon>Strongyloidoidea</taxon>
        <taxon>Steinernematidae</taxon>
        <taxon>Steinernema</taxon>
    </lineage>
</organism>
<name>A0A1I7Z0L6_9BILA</name>
<reference evidence="2" key="1">
    <citation type="submission" date="2016-11" db="UniProtKB">
        <authorList>
            <consortium name="WormBaseParasite"/>
        </authorList>
    </citation>
    <scope>IDENTIFICATION</scope>
</reference>
<dbReference type="AlphaFoldDB" id="A0A1I7Z0L6"/>
<evidence type="ECO:0000313" key="2">
    <source>
        <dbReference type="WBParaSite" id="L893_g21632.t1"/>
    </source>
</evidence>
<dbReference type="WBParaSite" id="L893_g21632.t1">
    <property type="protein sequence ID" value="L893_g21632.t1"/>
    <property type="gene ID" value="L893_g21632"/>
</dbReference>
<dbReference type="Proteomes" id="UP000095287">
    <property type="component" value="Unplaced"/>
</dbReference>
<proteinExistence type="predicted"/>
<keyword evidence="1" id="KW-1185">Reference proteome</keyword>